<dbReference type="EMBL" id="CP002047">
    <property type="protein sequence ID" value="ADI07006.1"/>
    <property type="molecule type" value="Genomic_DNA"/>
</dbReference>
<dbReference type="Proteomes" id="UP000000377">
    <property type="component" value="Chromosome"/>
</dbReference>
<dbReference type="HOGENOM" id="CLU_3348963_0_0_11"/>
<dbReference type="AlphaFoldDB" id="D7CHE9"/>
<reference evidence="2 3" key="1">
    <citation type="journal article" date="2010" name="J. Bacteriol.">
        <title>Genome sequence of the milbemycin-producing bacterium Streptomyces bingchenggensis.</title>
        <authorList>
            <person name="Wang X.J."/>
            <person name="Yan Y.J."/>
            <person name="Zhang B."/>
            <person name="An J."/>
            <person name="Wang J.J."/>
            <person name="Tian J."/>
            <person name="Jiang L."/>
            <person name="Chen Y.H."/>
            <person name="Huang S.X."/>
            <person name="Yin M."/>
            <person name="Zhang J."/>
            <person name="Gao A.L."/>
            <person name="Liu C.X."/>
            <person name="Zhu Z.X."/>
            <person name="Xiang W.S."/>
        </authorList>
    </citation>
    <scope>NUCLEOTIDE SEQUENCE [LARGE SCALE GENOMIC DNA]</scope>
    <source>
        <strain evidence="2 3">BCW-1</strain>
    </source>
</reference>
<keyword evidence="1" id="KW-0472">Membrane</keyword>
<keyword evidence="3" id="KW-1185">Reference proteome</keyword>
<evidence type="ECO:0000256" key="1">
    <source>
        <dbReference type="SAM" id="Phobius"/>
    </source>
</evidence>
<keyword evidence="1" id="KW-1133">Transmembrane helix</keyword>
<sequence>MSPVNHPTPRPFLALAAAAVSGAVRALVGWLLERTVG</sequence>
<accession>D7CHE9</accession>
<evidence type="ECO:0000313" key="3">
    <source>
        <dbReference type="Proteomes" id="UP000000377"/>
    </source>
</evidence>
<protein>
    <submittedName>
        <fullName evidence="2">Uncharacterized protein</fullName>
    </submittedName>
</protein>
<organism evidence="2 3">
    <name type="scientific">Streptomyces bingchenggensis (strain BCW-1)</name>
    <dbReference type="NCBI Taxonomy" id="749414"/>
    <lineage>
        <taxon>Bacteria</taxon>
        <taxon>Bacillati</taxon>
        <taxon>Actinomycetota</taxon>
        <taxon>Actinomycetes</taxon>
        <taxon>Kitasatosporales</taxon>
        <taxon>Streptomycetaceae</taxon>
        <taxon>Streptomyces</taxon>
    </lineage>
</organism>
<name>D7CHE9_STRBB</name>
<feature type="transmembrane region" description="Helical" evidence="1">
    <location>
        <begin position="12"/>
        <end position="32"/>
    </location>
</feature>
<dbReference type="KEGG" id="sbh:SBI_03885"/>
<keyword evidence="1" id="KW-0812">Transmembrane</keyword>
<gene>
    <name evidence="2" type="ordered locus">SBI_03885</name>
</gene>
<proteinExistence type="predicted"/>
<dbReference type="PATRIC" id="fig|749414.3.peg.4023"/>
<evidence type="ECO:0000313" key="2">
    <source>
        <dbReference type="EMBL" id="ADI07006.1"/>
    </source>
</evidence>